<reference evidence="6" key="2">
    <citation type="submission" date="2021-04" db="EMBL/GenBank/DDBJ databases">
        <authorList>
            <person name="Gilroy R."/>
        </authorList>
    </citation>
    <scope>NUCLEOTIDE SEQUENCE</scope>
    <source>
        <strain evidence="6">CHK196-7946</strain>
    </source>
</reference>
<dbReference type="PANTHER" id="PTHR30126:SF39">
    <property type="entry name" value="HTH-TYPE TRANSCRIPTIONAL REGULATOR CYSL"/>
    <property type="match status" value="1"/>
</dbReference>
<dbReference type="Gene3D" id="1.10.10.10">
    <property type="entry name" value="Winged helix-like DNA-binding domain superfamily/Winged helix DNA-binding domain"/>
    <property type="match status" value="1"/>
</dbReference>
<dbReference type="InterPro" id="IPR036390">
    <property type="entry name" value="WH_DNA-bd_sf"/>
</dbReference>
<dbReference type="GO" id="GO:0003700">
    <property type="term" value="F:DNA-binding transcription factor activity"/>
    <property type="evidence" value="ECO:0007669"/>
    <property type="project" value="InterPro"/>
</dbReference>
<dbReference type="Pfam" id="PF03466">
    <property type="entry name" value="LysR_substrate"/>
    <property type="match status" value="1"/>
</dbReference>
<dbReference type="SUPFAM" id="SSF46785">
    <property type="entry name" value="Winged helix' DNA-binding domain"/>
    <property type="match status" value="1"/>
</dbReference>
<keyword evidence="3" id="KW-0238">DNA-binding</keyword>
<dbReference type="PRINTS" id="PR00039">
    <property type="entry name" value="HTHLYSR"/>
</dbReference>
<feature type="domain" description="HTH lysR-type" evidence="5">
    <location>
        <begin position="1"/>
        <end position="58"/>
    </location>
</feature>
<accession>A0A9D2QAP0</accession>
<dbReference type="Proteomes" id="UP000823902">
    <property type="component" value="Unassembled WGS sequence"/>
</dbReference>
<dbReference type="PROSITE" id="PS50931">
    <property type="entry name" value="HTH_LYSR"/>
    <property type="match status" value="1"/>
</dbReference>
<comment type="similarity">
    <text evidence="1">Belongs to the LysR transcriptional regulatory family.</text>
</comment>
<evidence type="ECO:0000259" key="5">
    <source>
        <dbReference type="PROSITE" id="PS50931"/>
    </source>
</evidence>
<dbReference type="AlphaFoldDB" id="A0A9D2QAP0"/>
<dbReference type="Pfam" id="PF00126">
    <property type="entry name" value="HTH_1"/>
    <property type="match status" value="1"/>
</dbReference>
<evidence type="ECO:0000313" key="6">
    <source>
        <dbReference type="EMBL" id="HJC74899.1"/>
    </source>
</evidence>
<evidence type="ECO:0000256" key="4">
    <source>
        <dbReference type="ARBA" id="ARBA00023163"/>
    </source>
</evidence>
<evidence type="ECO:0000313" key="7">
    <source>
        <dbReference type="Proteomes" id="UP000823902"/>
    </source>
</evidence>
<comment type="caution">
    <text evidence="6">The sequence shown here is derived from an EMBL/GenBank/DDBJ whole genome shotgun (WGS) entry which is preliminary data.</text>
</comment>
<name>A0A9D2QAP0_9FIRM</name>
<dbReference type="Gene3D" id="3.40.190.10">
    <property type="entry name" value="Periplasmic binding protein-like II"/>
    <property type="match status" value="2"/>
</dbReference>
<organism evidence="6 7">
    <name type="scientific">Candidatus Mediterraneibacter faecavium</name>
    <dbReference type="NCBI Taxonomy" id="2838668"/>
    <lineage>
        <taxon>Bacteria</taxon>
        <taxon>Bacillati</taxon>
        <taxon>Bacillota</taxon>
        <taxon>Clostridia</taxon>
        <taxon>Lachnospirales</taxon>
        <taxon>Lachnospiraceae</taxon>
        <taxon>Mediterraneibacter</taxon>
    </lineage>
</organism>
<gene>
    <name evidence="6" type="ORF">H9697_08145</name>
</gene>
<dbReference type="InterPro" id="IPR036388">
    <property type="entry name" value="WH-like_DNA-bd_sf"/>
</dbReference>
<sequence length="313" mass="36634">MLDFRMETFLTVCQCMNFTRASEKLNITQPAVSQHIHFLEKHYNTKLFRYEGKKLKLTGAGEILRNASLTMMHDEISMQNQMQKTDEEAELRFGATRTVGDVLMGRILERYLREYPDAKICMIVDNTQELLRKLDEGAIDFALVEGFFQKNEYDHQKYSDENYIAVCAPDYNWAEEREVLSDGLRESVFPGQAASFERKRGIEELFHERLLVREEGSGTREVLERCLDAQNFSIRDFDKVMEVGSLQTIRELTKAGCGITFLYETAVRDELREGSLKRIPLKGFEISHEFSFIWRRGSIYADRYKEIFRRFSV</sequence>
<dbReference type="GO" id="GO:0000976">
    <property type="term" value="F:transcription cis-regulatory region binding"/>
    <property type="evidence" value="ECO:0007669"/>
    <property type="project" value="TreeGrafter"/>
</dbReference>
<dbReference type="SUPFAM" id="SSF53850">
    <property type="entry name" value="Periplasmic binding protein-like II"/>
    <property type="match status" value="1"/>
</dbReference>
<keyword evidence="4" id="KW-0804">Transcription</keyword>
<dbReference type="InterPro" id="IPR005119">
    <property type="entry name" value="LysR_subst-bd"/>
</dbReference>
<reference evidence="6" key="1">
    <citation type="journal article" date="2021" name="PeerJ">
        <title>Extensive microbial diversity within the chicken gut microbiome revealed by metagenomics and culture.</title>
        <authorList>
            <person name="Gilroy R."/>
            <person name="Ravi A."/>
            <person name="Getino M."/>
            <person name="Pursley I."/>
            <person name="Horton D.L."/>
            <person name="Alikhan N.F."/>
            <person name="Baker D."/>
            <person name="Gharbi K."/>
            <person name="Hall N."/>
            <person name="Watson M."/>
            <person name="Adriaenssens E.M."/>
            <person name="Foster-Nyarko E."/>
            <person name="Jarju S."/>
            <person name="Secka A."/>
            <person name="Antonio M."/>
            <person name="Oren A."/>
            <person name="Chaudhuri R.R."/>
            <person name="La Ragione R."/>
            <person name="Hildebrand F."/>
            <person name="Pallen M.J."/>
        </authorList>
    </citation>
    <scope>NUCLEOTIDE SEQUENCE</scope>
    <source>
        <strain evidence="6">CHK196-7946</strain>
    </source>
</reference>
<keyword evidence="2" id="KW-0805">Transcription regulation</keyword>
<proteinExistence type="inferred from homology"/>
<dbReference type="EMBL" id="DWVY01000042">
    <property type="protein sequence ID" value="HJC74899.1"/>
    <property type="molecule type" value="Genomic_DNA"/>
</dbReference>
<dbReference type="PANTHER" id="PTHR30126">
    <property type="entry name" value="HTH-TYPE TRANSCRIPTIONAL REGULATOR"/>
    <property type="match status" value="1"/>
</dbReference>
<protein>
    <submittedName>
        <fullName evidence="6">LysR family transcriptional regulator</fullName>
    </submittedName>
</protein>
<dbReference type="InterPro" id="IPR000847">
    <property type="entry name" value="LysR_HTH_N"/>
</dbReference>
<evidence type="ECO:0000256" key="1">
    <source>
        <dbReference type="ARBA" id="ARBA00009437"/>
    </source>
</evidence>
<evidence type="ECO:0000256" key="2">
    <source>
        <dbReference type="ARBA" id="ARBA00023015"/>
    </source>
</evidence>
<evidence type="ECO:0000256" key="3">
    <source>
        <dbReference type="ARBA" id="ARBA00023125"/>
    </source>
</evidence>